<dbReference type="Proteomes" id="UP000009022">
    <property type="component" value="Unassembled WGS sequence"/>
</dbReference>
<dbReference type="Pfam" id="PF24768">
    <property type="entry name" value="ARM_ARMC5"/>
    <property type="match status" value="1"/>
</dbReference>
<organism evidence="2 3">
    <name type="scientific">Trichoplax adhaerens</name>
    <name type="common">Trichoplax reptans</name>
    <dbReference type="NCBI Taxonomy" id="10228"/>
    <lineage>
        <taxon>Eukaryota</taxon>
        <taxon>Metazoa</taxon>
        <taxon>Placozoa</taxon>
        <taxon>Uniplacotomia</taxon>
        <taxon>Trichoplacea</taxon>
        <taxon>Trichoplacidae</taxon>
        <taxon>Trichoplax</taxon>
    </lineage>
</organism>
<dbReference type="STRING" id="10228.B3S5B2"/>
<dbReference type="SUPFAM" id="SSF48371">
    <property type="entry name" value="ARM repeat"/>
    <property type="match status" value="2"/>
</dbReference>
<dbReference type="RefSeq" id="XP_002115262.1">
    <property type="nucleotide sequence ID" value="XM_002115226.1"/>
</dbReference>
<dbReference type="EMBL" id="DS985250">
    <property type="protein sequence ID" value="EDV22107.1"/>
    <property type="molecule type" value="Genomic_DNA"/>
</dbReference>
<evidence type="ECO:0000313" key="2">
    <source>
        <dbReference type="EMBL" id="EDV22107.1"/>
    </source>
</evidence>
<dbReference type="GO" id="GO:0005829">
    <property type="term" value="C:cytosol"/>
    <property type="evidence" value="ECO:0000318"/>
    <property type="project" value="GO_Central"/>
</dbReference>
<protein>
    <recommendedName>
        <fullName evidence="1">BTB domain-containing protein</fullName>
    </recommendedName>
</protein>
<name>B3S5B2_TRIAD</name>
<dbReference type="Pfam" id="PF00651">
    <property type="entry name" value="BTB"/>
    <property type="match status" value="1"/>
</dbReference>
<dbReference type="PANTHER" id="PTHR23312:SF8">
    <property type="entry name" value="ARMADILLO REPEAT-CONTAINING PROTEIN 5"/>
    <property type="match status" value="1"/>
</dbReference>
<dbReference type="HOGENOM" id="CLU_309581_0_0_1"/>
<dbReference type="KEGG" id="tad:TRIADDRAFT_59264"/>
<dbReference type="GeneID" id="6756600"/>
<reference evidence="2 3" key="1">
    <citation type="journal article" date="2008" name="Nature">
        <title>The Trichoplax genome and the nature of placozoans.</title>
        <authorList>
            <person name="Srivastava M."/>
            <person name="Begovic E."/>
            <person name="Chapman J."/>
            <person name="Putnam N.H."/>
            <person name="Hellsten U."/>
            <person name="Kawashima T."/>
            <person name="Kuo A."/>
            <person name="Mitros T."/>
            <person name="Salamov A."/>
            <person name="Carpenter M.L."/>
            <person name="Signorovitch A.Y."/>
            <person name="Moreno M.A."/>
            <person name="Kamm K."/>
            <person name="Grimwood J."/>
            <person name="Schmutz J."/>
            <person name="Shapiro H."/>
            <person name="Grigoriev I.V."/>
            <person name="Buss L.W."/>
            <person name="Schierwater B."/>
            <person name="Dellaporta S.L."/>
            <person name="Rokhsar D.S."/>
        </authorList>
    </citation>
    <scope>NUCLEOTIDE SEQUENCE [LARGE SCALE GENOMIC DNA]</scope>
    <source>
        <strain evidence="2 3">Grell-BS-1999</strain>
    </source>
</reference>
<proteinExistence type="predicted"/>
<dbReference type="InterPro" id="IPR011989">
    <property type="entry name" value="ARM-like"/>
</dbReference>
<dbReference type="SUPFAM" id="SSF54695">
    <property type="entry name" value="POZ domain"/>
    <property type="match status" value="1"/>
</dbReference>
<dbReference type="GO" id="GO:0009653">
    <property type="term" value="P:anatomical structure morphogenesis"/>
    <property type="evidence" value="ECO:0000318"/>
    <property type="project" value="GO_Central"/>
</dbReference>
<dbReference type="InterPro" id="IPR011333">
    <property type="entry name" value="SKP1/BTB/POZ_sf"/>
</dbReference>
<dbReference type="InterPro" id="IPR016024">
    <property type="entry name" value="ARM-type_fold"/>
</dbReference>
<evidence type="ECO:0000259" key="1">
    <source>
        <dbReference type="PROSITE" id="PS50097"/>
    </source>
</evidence>
<gene>
    <name evidence="2" type="ORF">TRIADDRAFT_59264</name>
</gene>
<dbReference type="PROSITE" id="PS50097">
    <property type="entry name" value="BTB"/>
    <property type="match status" value="1"/>
</dbReference>
<dbReference type="Gene3D" id="1.25.10.10">
    <property type="entry name" value="Leucine-rich Repeat Variant"/>
    <property type="match status" value="2"/>
</dbReference>
<dbReference type="OrthoDB" id="6086604at2759"/>
<feature type="domain" description="BTB" evidence="1">
    <location>
        <begin position="750"/>
        <end position="818"/>
    </location>
</feature>
<dbReference type="SMART" id="SM00225">
    <property type="entry name" value="BTB"/>
    <property type="match status" value="1"/>
</dbReference>
<accession>B3S5B2</accession>
<dbReference type="Gene3D" id="3.30.710.10">
    <property type="entry name" value="Potassium Channel Kv1.1, Chain A"/>
    <property type="match status" value="1"/>
</dbReference>
<dbReference type="InterPro" id="IPR000210">
    <property type="entry name" value="BTB/POZ_dom"/>
</dbReference>
<dbReference type="InterPro" id="IPR055445">
    <property type="entry name" value="ARM_ARMC5"/>
</dbReference>
<dbReference type="PANTHER" id="PTHR23312">
    <property type="entry name" value="ARMC5 ARMADILLO REPEAT-CONTAINING -RELATED"/>
    <property type="match status" value="1"/>
</dbReference>
<dbReference type="CTD" id="6756600"/>
<dbReference type="AlphaFoldDB" id="B3S5B2"/>
<keyword evidence="3" id="KW-1185">Reference proteome</keyword>
<evidence type="ECO:0000313" key="3">
    <source>
        <dbReference type="Proteomes" id="UP000009022"/>
    </source>
</evidence>
<dbReference type="InParanoid" id="B3S5B2"/>
<sequence length="952" mass="109436">MAKNLKRILAYTKCTNDVQTIYNRGGITVLLDTLYQSSEKNLNVVQFALIVIGNCLKYKRDLPQAYTKADLVWEELCEFLVKTLKAAEDSNYISTHCLRILDKLAREECMREYIYKLVDGFQLLLQRLTLDTLRYEENVYILDIMVKLLHQKNSSVTFVSQNGLLRLTKLMRSTDEVDLFRRCADIVLSLAKRRDRQCYFQRLKDDGCFKTLVTVGMDKKKSSNIRKKTVNLLFNLCEIKPYSRFLVLADIHTLLIRLIETAPMGHTKSCAVRSLSLLCCDVANRSTLNKCGAIEMLISLLKDNNVKKLHHVIVDGLHWFLYDQEALQVMVKEYDLVSALSGHLNRLIDGLANCVRHTNSTDDNYCYDNTIGVEREQSQSCVNPVLSSSPLINSMDNCEWNGSLSPVSLMSISCSSESSSIYLNDSKINENNSISDMKNSDRLCIATILNLLKAISRLAHSYHINVVKFCMKGLLGCIVKDSENRADAYKVMSLIMENKCCLKVMLRRCVPWLIYQYLMNDHETNVSSGNFTYFATHYLHDESLKEHWNTLTNDEEVTTSATDQLSSLKDSVNLTSSFITAVTDTLQADDYIATTSSSPKEMAVSLLQLIGKISSSDYGKGEIKNILSTGNTSWKRACAFSLPYLLSYERSMYKVLLRNNGISTILEPLLLENVDDFTTTITCHCISSLVERFQSCKQVYRRKRARSNDGTQHFTKKVQKLEMSQDSSQSYFFIDDSRYTYYQQQSFMTADAILVTENGSELPVNREIISQQSVYFSAMYSGYFIEAKLEKSYIKEIDDTAMIAILLYLYGFNWRIQPSIMQLKTILSANSINEVKFTVKLFDRLDEEDNIEFYWNVLISADKLLLEELKEACEPYIIDLLKPHNRSETLFLSCVYSCEGVFMYCIDQFFRYWTSAEQCNCFKQFPEPYKEDFIKRVCNFVNKIFFCCVDNI</sequence>